<reference evidence="3 6" key="2">
    <citation type="submission" date="2018-08" db="EMBL/GenBank/DDBJ databases">
        <title>Draft genome sequence of Pseudoalteromonas donghaensis HJ51.</title>
        <authorList>
            <person name="Oh J."/>
            <person name="Roh D."/>
        </authorList>
    </citation>
    <scope>NUCLEOTIDE SEQUENCE [LARGE SCALE GENOMIC DNA]</scope>
    <source>
        <strain evidence="3 6">HJ51</strain>
    </source>
</reference>
<reference evidence="4 5" key="1">
    <citation type="submission" date="2016-10" db="EMBL/GenBank/DDBJ databases">
        <authorList>
            <person name="Varghese N."/>
            <person name="Submissions S."/>
        </authorList>
    </citation>
    <scope>NUCLEOTIDE SEQUENCE [LARGE SCALE GENOMIC DNA]</scope>
    <source>
        <strain evidence="4 5">CGMCC 1.8499</strain>
    </source>
</reference>
<dbReference type="EMBL" id="CP032090">
    <property type="protein sequence ID" value="AXV64395.1"/>
    <property type="molecule type" value="Genomic_DNA"/>
</dbReference>
<dbReference type="Pfam" id="PF22352">
    <property type="entry name" value="K319L-like_PKD"/>
    <property type="match status" value="2"/>
</dbReference>
<sequence length="558" mass="59976">MRLVPLVVVALTTLTACGGGGSSDTTPIAATVNAGADQQIIEKSEFTLLAKGSPADGTFTWQRVSGPVVEGFPAEGAEQTLTAPDIKRDSELVLKVNYQTGDGQLVSDEVSIFITSNNQLPVAVITQTAPQELPSKYNDTIVLSGEESVDIDENGSIDSYLWTQLSGPDLTVDSFNNQTISFTHPLLESNTPMTWRLTVTDDEGGSASSEQSFTLNKTLEVIIANAGEDQQVIEFDTVTLDASNSEIVTATKQCYWEQLTGEIVTLANQNQCITTFIAPDVDTDTELSFEVTVTDSKSRSDTDTVVIGISPKPLGLINDTGMSDCYNNTQKINCKSDNFPAQDADLGRDSVANQLDKVGQGDLAFDFTKLNEFADELPDDAVNFSCVRDNVTGLIWEVKAASATLPPATTNRAATNHYTWYLNSNNGVQTGSVQGAANSTCPSNTACGLQTYVNEVNAIDFCGGTNWRVPTYTELLGILDYAKQGEASLLNSEFFPNQPSNIQLSDDGNPFMPYWTSQTAVDGTSLSQAYIIDMSSANDLAYPKGKTAFVRLVRTPGE</sequence>
<dbReference type="GeneID" id="99504496"/>
<protein>
    <submittedName>
        <fullName evidence="3">DUF1566 domain-containing protein</fullName>
    </submittedName>
</protein>
<gene>
    <name evidence="3" type="ORF">D0907_03420</name>
    <name evidence="4" type="ORF">SAMN04487854_105179</name>
</gene>
<dbReference type="Gene3D" id="2.60.40.10">
    <property type="entry name" value="Immunoglobulins"/>
    <property type="match status" value="3"/>
</dbReference>
<evidence type="ECO:0000313" key="4">
    <source>
        <dbReference type="EMBL" id="SFT59594.1"/>
    </source>
</evidence>
<feature type="domain" description="Lcl C-terminal" evidence="2">
    <location>
        <begin position="386"/>
        <end position="554"/>
    </location>
</feature>
<dbReference type="Proteomes" id="UP000264605">
    <property type="component" value="Chromosome"/>
</dbReference>
<dbReference type="Proteomes" id="UP000183805">
    <property type="component" value="Unassembled WGS sequence"/>
</dbReference>
<dbReference type="RefSeq" id="WP_074988864.1">
    <property type="nucleotide sequence ID" value="NZ_CP032090.1"/>
</dbReference>
<dbReference type="PROSITE" id="PS51257">
    <property type="entry name" value="PROKAR_LIPOPROTEIN"/>
    <property type="match status" value="1"/>
</dbReference>
<dbReference type="Pfam" id="PF07603">
    <property type="entry name" value="Lcl_C"/>
    <property type="match status" value="1"/>
</dbReference>
<keyword evidence="5" id="KW-1185">Reference proteome</keyword>
<organism evidence="3 6">
    <name type="scientific">Pseudoalteromonas lipolytica</name>
    <dbReference type="NCBI Taxonomy" id="570156"/>
    <lineage>
        <taxon>Bacteria</taxon>
        <taxon>Pseudomonadati</taxon>
        <taxon>Pseudomonadota</taxon>
        <taxon>Gammaproteobacteria</taxon>
        <taxon>Alteromonadales</taxon>
        <taxon>Pseudoalteromonadaceae</taxon>
        <taxon>Pseudoalteromonas</taxon>
    </lineage>
</organism>
<evidence type="ECO:0000313" key="5">
    <source>
        <dbReference type="Proteomes" id="UP000183805"/>
    </source>
</evidence>
<evidence type="ECO:0000256" key="1">
    <source>
        <dbReference type="SAM" id="SignalP"/>
    </source>
</evidence>
<proteinExistence type="predicted"/>
<dbReference type="AlphaFoldDB" id="A0AAD0RXC7"/>
<feature type="signal peptide" evidence="1">
    <location>
        <begin position="1"/>
        <end position="18"/>
    </location>
</feature>
<evidence type="ECO:0000313" key="6">
    <source>
        <dbReference type="Proteomes" id="UP000264605"/>
    </source>
</evidence>
<name>A0AAD0RXC7_9GAMM</name>
<dbReference type="InterPro" id="IPR011460">
    <property type="entry name" value="Lcl_C"/>
</dbReference>
<keyword evidence="1" id="KW-0732">Signal</keyword>
<feature type="chain" id="PRO_5042296029" evidence="1">
    <location>
        <begin position="19"/>
        <end position="558"/>
    </location>
</feature>
<evidence type="ECO:0000313" key="3">
    <source>
        <dbReference type="EMBL" id="AXV64395.1"/>
    </source>
</evidence>
<accession>A0AAD0RXC7</accession>
<evidence type="ECO:0000259" key="2">
    <source>
        <dbReference type="Pfam" id="PF07603"/>
    </source>
</evidence>
<dbReference type="EMBL" id="FPAZ01000005">
    <property type="protein sequence ID" value="SFT59594.1"/>
    <property type="molecule type" value="Genomic_DNA"/>
</dbReference>
<dbReference type="InterPro" id="IPR013783">
    <property type="entry name" value="Ig-like_fold"/>
</dbReference>
<dbReference type="KEGG" id="pdj:D0907_03420"/>